<dbReference type="EMBL" id="KV749199">
    <property type="protein sequence ID" value="OCL10657.1"/>
    <property type="molecule type" value="Genomic_DNA"/>
</dbReference>
<dbReference type="Proteomes" id="UP000250140">
    <property type="component" value="Unassembled WGS sequence"/>
</dbReference>
<sequence length="249" mass="28347">MVAALSYLKSMIASISKSQAIVILLQEMVESDLRQIGSTPWVRAHFAMTDCTSSYWDSSSYGTITLLDRRLSVKRVSRLKYISEYLRDGLFVDLAIHHTQVFRLCNTHLDSMASNPPLRPLQMKGVAKWLHSDDVYAGILAGDMNANRPLDQTLPHENAFKDAYLELGGREDAKEGCIWGFQSQETIKKRFGPARLDKVLYCGEVTARSLERIEIGVTVDDECTKKKMREEAEIEWVTDHYGLMVEFKF</sequence>
<dbReference type="GO" id="GO:0005737">
    <property type="term" value="C:cytoplasm"/>
    <property type="evidence" value="ECO:0007669"/>
    <property type="project" value="TreeGrafter"/>
</dbReference>
<evidence type="ECO:0000256" key="8">
    <source>
        <dbReference type="ARBA" id="ARBA00022842"/>
    </source>
</evidence>
<dbReference type="InterPro" id="IPR036691">
    <property type="entry name" value="Endo/exonu/phosph_ase_sf"/>
</dbReference>
<reference evidence="12 13" key="1">
    <citation type="journal article" date="2016" name="Nat. Commun.">
        <title>Ectomycorrhizal ecology is imprinted in the genome of the dominant symbiotic fungus Cenococcum geophilum.</title>
        <authorList>
            <consortium name="DOE Joint Genome Institute"/>
            <person name="Peter M."/>
            <person name="Kohler A."/>
            <person name="Ohm R.A."/>
            <person name="Kuo A."/>
            <person name="Krutzmann J."/>
            <person name="Morin E."/>
            <person name="Arend M."/>
            <person name="Barry K.W."/>
            <person name="Binder M."/>
            <person name="Choi C."/>
            <person name="Clum A."/>
            <person name="Copeland A."/>
            <person name="Grisel N."/>
            <person name="Haridas S."/>
            <person name="Kipfer T."/>
            <person name="LaButti K."/>
            <person name="Lindquist E."/>
            <person name="Lipzen A."/>
            <person name="Maire R."/>
            <person name="Meier B."/>
            <person name="Mihaltcheva S."/>
            <person name="Molinier V."/>
            <person name="Murat C."/>
            <person name="Poggeler S."/>
            <person name="Quandt C.A."/>
            <person name="Sperisen C."/>
            <person name="Tritt A."/>
            <person name="Tisserant E."/>
            <person name="Crous P.W."/>
            <person name="Henrissat B."/>
            <person name="Nehls U."/>
            <person name="Egli S."/>
            <person name="Spatafora J.W."/>
            <person name="Grigoriev I.V."/>
            <person name="Martin F.M."/>
        </authorList>
    </citation>
    <scope>NUCLEOTIDE SEQUENCE [LARGE SCALE GENOMIC DNA]</scope>
    <source>
        <strain evidence="12 13">CBS 207.34</strain>
    </source>
</reference>
<keyword evidence="10" id="KW-0539">Nucleus</keyword>
<accession>A0A8E2F4Z1</accession>
<evidence type="ECO:0000313" key="12">
    <source>
        <dbReference type="EMBL" id="OCL10657.1"/>
    </source>
</evidence>
<dbReference type="Gene3D" id="3.60.10.10">
    <property type="entry name" value="Endonuclease/exonuclease/phosphatase"/>
    <property type="match status" value="1"/>
</dbReference>
<comment type="cofactor">
    <cofactor evidence="2">
        <name>Mg(2+)</name>
        <dbReference type="ChEBI" id="CHEBI:18420"/>
    </cofactor>
</comment>
<dbReference type="InterPro" id="IPR005135">
    <property type="entry name" value="Endo/exonuclease/phosphatase"/>
</dbReference>
<evidence type="ECO:0000256" key="10">
    <source>
        <dbReference type="ARBA" id="ARBA00023242"/>
    </source>
</evidence>
<dbReference type="PANTHER" id="PTHR15822:SF4">
    <property type="entry name" value="TYROSYL-DNA PHOSPHODIESTERASE 2"/>
    <property type="match status" value="1"/>
</dbReference>
<dbReference type="AlphaFoldDB" id="A0A8E2F4Z1"/>
<dbReference type="OrthoDB" id="9975959at2759"/>
<feature type="non-terminal residue" evidence="12">
    <location>
        <position position="249"/>
    </location>
</feature>
<dbReference type="CDD" id="cd09080">
    <property type="entry name" value="TDP2"/>
    <property type="match status" value="1"/>
</dbReference>
<dbReference type="InterPro" id="IPR051547">
    <property type="entry name" value="TDP2-like"/>
</dbReference>
<dbReference type="PANTHER" id="PTHR15822">
    <property type="entry name" value="TRAF AND TNF RECEPTOR-ASSOCIATED PROTEIN"/>
    <property type="match status" value="1"/>
</dbReference>
<keyword evidence="13" id="KW-1185">Reference proteome</keyword>
<keyword evidence="5" id="KW-0479">Metal-binding</keyword>
<evidence type="ECO:0000256" key="5">
    <source>
        <dbReference type="ARBA" id="ARBA00022723"/>
    </source>
</evidence>
<evidence type="ECO:0000256" key="2">
    <source>
        <dbReference type="ARBA" id="ARBA00001946"/>
    </source>
</evidence>
<dbReference type="Pfam" id="PF03372">
    <property type="entry name" value="Exo_endo_phos"/>
    <property type="match status" value="1"/>
</dbReference>
<keyword evidence="9" id="KW-0234">DNA repair</keyword>
<organism evidence="12 13">
    <name type="scientific">Glonium stellatum</name>
    <dbReference type="NCBI Taxonomy" id="574774"/>
    <lineage>
        <taxon>Eukaryota</taxon>
        <taxon>Fungi</taxon>
        <taxon>Dikarya</taxon>
        <taxon>Ascomycota</taxon>
        <taxon>Pezizomycotina</taxon>
        <taxon>Dothideomycetes</taxon>
        <taxon>Pleosporomycetidae</taxon>
        <taxon>Gloniales</taxon>
        <taxon>Gloniaceae</taxon>
        <taxon>Glonium</taxon>
    </lineage>
</organism>
<comment type="subcellular location">
    <subcellularLocation>
        <location evidence="3">Nucleus</location>
        <location evidence="3">PML body</location>
    </subcellularLocation>
</comment>
<dbReference type="GO" id="GO:0046872">
    <property type="term" value="F:metal ion binding"/>
    <property type="evidence" value="ECO:0007669"/>
    <property type="project" value="UniProtKB-KW"/>
</dbReference>
<gene>
    <name evidence="12" type="ORF">AOQ84DRAFT_426435</name>
</gene>
<protein>
    <recommendedName>
        <fullName evidence="11">Endonuclease/exonuclease/phosphatase domain-containing protein</fullName>
    </recommendedName>
</protein>
<evidence type="ECO:0000256" key="4">
    <source>
        <dbReference type="ARBA" id="ARBA00022722"/>
    </source>
</evidence>
<evidence type="ECO:0000256" key="9">
    <source>
        <dbReference type="ARBA" id="ARBA00023204"/>
    </source>
</evidence>
<keyword evidence="6" id="KW-0227">DNA damage</keyword>
<proteinExistence type="predicted"/>
<keyword evidence="8" id="KW-0460">Magnesium</keyword>
<dbReference type="GO" id="GO:0003697">
    <property type="term" value="F:single-stranded DNA binding"/>
    <property type="evidence" value="ECO:0007669"/>
    <property type="project" value="TreeGrafter"/>
</dbReference>
<dbReference type="GO" id="GO:0004518">
    <property type="term" value="F:nuclease activity"/>
    <property type="evidence" value="ECO:0007669"/>
    <property type="project" value="UniProtKB-KW"/>
</dbReference>
<evidence type="ECO:0000256" key="6">
    <source>
        <dbReference type="ARBA" id="ARBA00022763"/>
    </source>
</evidence>
<dbReference type="GO" id="GO:0006302">
    <property type="term" value="P:double-strand break repair"/>
    <property type="evidence" value="ECO:0007669"/>
    <property type="project" value="TreeGrafter"/>
</dbReference>
<evidence type="ECO:0000256" key="3">
    <source>
        <dbReference type="ARBA" id="ARBA00004322"/>
    </source>
</evidence>
<comment type="cofactor">
    <cofactor evidence="1">
        <name>Mn(2+)</name>
        <dbReference type="ChEBI" id="CHEBI:29035"/>
    </cofactor>
</comment>
<dbReference type="GO" id="GO:0070260">
    <property type="term" value="F:5'-tyrosyl-DNA phosphodiesterase activity"/>
    <property type="evidence" value="ECO:0007669"/>
    <property type="project" value="TreeGrafter"/>
</dbReference>
<keyword evidence="4" id="KW-0540">Nuclease</keyword>
<keyword evidence="7" id="KW-0378">Hydrolase</keyword>
<evidence type="ECO:0000256" key="7">
    <source>
        <dbReference type="ARBA" id="ARBA00022801"/>
    </source>
</evidence>
<evidence type="ECO:0000256" key="1">
    <source>
        <dbReference type="ARBA" id="ARBA00001936"/>
    </source>
</evidence>
<evidence type="ECO:0000259" key="11">
    <source>
        <dbReference type="Pfam" id="PF03372"/>
    </source>
</evidence>
<evidence type="ECO:0000313" key="13">
    <source>
        <dbReference type="Proteomes" id="UP000250140"/>
    </source>
</evidence>
<name>A0A8E2F4Z1_9PEZI</name>
<dbReference type="SUPFAM" id="SSF56219">
    <property type="entry name" value="DNase I-like"/>
    <property type="match status" value="1"/>
</dbReference>
<feature type="domain" description="Endonuclease/exonuclease/phosphatase" evidence="11">
    <location>
        <begin position="13"/>
        <end position="240"/>
    </location>
</feature>